<protein>
    <submittedName>
        <fullName evidence="1">Uncharacterized protein</fullName>
    </submittedName>
</protein>
<name>F4WK85_ACREC</name>
<dbReference type="OrthoDB" id="7612145at2759"/>
<organism evidence="2">
    <name type="scientific">Acromyrmex echinatior</name>
    <name type="common">Panamanian leafcutter ant</name>
    <name type="synonym">Acromyrmex octospinosus echinatior</name>
    <dbReference type="NCBI Taxonomy" id="103372"/>
    <lineage>
        <taxon>Eukaryota</taxon>
        <taxon>Metazoa</taxon>
        <taxon>Ecdysozoa</taxon>
        <taxon>Arthropoda</taxon>
        <taxon>Hexapoda</taxon>
        <taxon>Insecta</taxon>
        <taxon>Pterygota</taxon>
        <taxon>Neoptera</taxon>
        <taxon>Endopterygota</taxon>
        <taxon>Hymenoptera</taxon>
        <taxon>Apocrita</taxon>
        <taxon>Aculeata</taxon>
        <taxon>Formicoidea</taxon>
        <taxon>Formicidae</taxon>
        <taxon>Myrmicinae</taxon>
        <taxon>Acromyrmex</taxon>
    </lineage>
</organism>
<sequence>MSADTEFPMTIKDILKFECLNAVSINVASKMDRFFLYGLQAIKRRSTSREKLQLHAMDYGKMNDCAIRLPSEDKWLDFGNYCNKERVSFIVYDLKCVLRKMELVREDAYVVQDSMCDARAMMCYCCINSVAIRIVLCGSRGNSKTLGASSAKSPLKCP</sequence>
<proteinExistence type="predicted"/>
<evidence type="ECO:0000313" key="2">
    <source>
        <dbReference type="Proteomes" id="UP000007755"/>
    </source>
</evidence>
<reference evidence="1" key="1">
    <citation type="submission" date="2011-02" db="EMBL/GenBank/DDBJ databases">
        <title>The genome of the leaf-cutting ant Acromyrmex echinatior suggests key adaptations to social evolution and fungus farming.</title>
        <authorList>
            <person name="Nygaard S."/>
            <person name="Zhang G."/>
        </authorList>
    </citation>
    <scope>NUCLEOTIDE SEQUENCE</scope>
</reference>
<dbReference type="AlphaFoldDB" id="F4WK85"/>
<dbReference type="EMBL" id="GL888197">
    <property type="protein sequence ID" value="EGI65388.1"/>
    <property type="molecule type" value="Genomic_DNA"/>
</dbReference>
<dbReference type="InParanoid" id="F4WK85"/>
<accession>F4WK85</accession>
<evidence type="ECO:0000313" key="1">
    <source>
        <dbReference type="EMBL" id="EGI65388.1"/>
    </source>
</evidence>
<keyword evidence="2" id="KW-1185">Reference proteome</keyword>
<gene>
    <name evidence="1" type="ORF">G5I_06136</name>
</gene>
<dbReference type="Proteomes" id="UP000007755">
    <property type="component" value="Unassembled WGS sequence"/>
</dbReference>